<comment type="caution">
    <text evidence="2">The sequence shown here is derived from an EMBL/GenBank/DDBJ whole genome shotgun (WGS) entry which is preliminary data.</text>
</comment>
<sequence length="152" mass="16832">MFKGNHTFVQFSHFTQKVVVMKFASTRLIARDIKTLVSFYEKVTGQQAEWLAPVFAEIVTPAATLAIGAAETVALFKEGSAEPASNRTAIVEFQVEDVEAEFARLKDEVPVVHEPKMMPWGNRAAQFRDPEGTLVGLYTPVTDAAKQRFGGR</sequence>
<feature type="domain" description="VOC" evidence="1">
    <location>
        <begin position="22"/>
        <end position="140"/>
    </location>
</feature>
<name>A0ABV1LGT9_9BURK</name>
<dbReference type="InterPro" id="IPR037523">
    <property type="entry name" value="VOC_core"/>
</dbReference>
<dbReference type="Pfam" id="PF00903">
    <property type="entry name" value="Glyoxalase"/>
    <property type="match status" value="1"/>
</dbReference>
<evidence type="ECO:0000259" key="1">
    <source>
        <dbReference type="PROSITE" id="PS51819"/>
    </source>
</evidence>
<protein>
    <submittedName>
        <fullName evidence="2">VOC family protein</fullName>
    </submittedName>
</protein>
<dbReference type="InterPro" id="IPR029068">
    <property type="entry name" value="Glyas_Bleomycin-R_OHBP_Dase"/>
</dbReference>
<dbReference type="Gene3D" id="3.10.180.10">
    <property type="entry name" value="2,3-Dihydroxybiphenyl 1,2-Dioxygenase, domain 1"/>
    <property type="match status" value="1"/>
</dbReference>
<evidence type="ECO:0000313" key="3">
    <source>
        <dbReference type="Proteomes" id="UP001469089"/>
    </source>
</evidence>
<dbReference type="PROSITE" id="PS51819">
    <property type="entry name" value="VOC"/>
    <property type="match status" value="1"/>
</dbReference>
<organism evidence="2 3">
    <name type="scientific">Paraburkholderia acidicola</name>
    <dbReference type="NCBI Taxonomy" id="1912599"/>
    <lineage>
        <taxon>Bacteria</taxon>
        <taxon>Pseudomonadati</taxon>
        <taxon>Pseudomonadota</taxon>
        <taxon>Betaproteobacteria</taxon>
        <taxon>Burkholderiales</taxon>
        <taxon>Burkholderiaceae</taxon>
        <taxon>Paraburkholderia</taxon>
    </lineage>
</organism>
<gene>
    <name evidence="2" type="ORF">N0A02_00850</name>
</gene>
<dbReference type="SUPFAM" id="SSF54593">
    <property type="entry name" value="Glyoxalase/Bleomycin resistance protein/Dihydroxybiphenyl dioxygenase"/>
    <property type="match status" value="1"/>
</dbReference>
<dbReference type="RefSeq" id="WP_349540900.1">
    <property type="nucleotide sequence ID" value="NZ_JAOALG010000001.1"/>
</dbReference>
<keyword evidence="3" id="KW-1185">Reference proteome</keyword>
<dbReference type="InterPro" id="IPR004360">
    <property type="entry name" value="Glyas_Fos-R_dOase_dom"/>
</dbReference>
<evidence type="ECO:0000313" key="2">
    <source>
        <dbReference type="EMBL" id="MEQ5837986.1"/>
    </source>
</evidence>
<proteinExistence type="predicted"/>
<reference evidence="2 3" key="1">
    <citation type="journal article" date="2024" name="Chem. Sci.">
        <title>Discovery of a lagriamide polyketide by integrated genome mining, isotopic labeling, and untargeted metabolomics.</title>
        <authorList>
            <person name="Fergusson C.H."/>
            <person name="Saulog J."/>
            <person name="Paulo B.S."/>
            <person name="Wilson D.M."/>
            <person name="Liu D.Y."/>
            <person name="Morehouse N.J."/>
            <person name="Waterworth S."/>
            <person name="Barkei J."/>
            <person name="Gray C.A."/>
            <person name="Kwan J.C."/>
            <person name="Eustaquio A.S."/>
            <person name="Linington R.G."/>
        </authorList>
    </citation>
    <scope>NUCLEOTIDE SEQUENCE [LARGE SCALE GENOMIC DNA]</scope>
    <source>
        <strain evidence="2 3">RL17-338-BIF-B</strain>
    </source>
</reference>
<dbReference type="EMBL" id="JAOALG010000001">
    <property type="protein sequence ID" value="MEQ5837986.1"/>
    <property type="molecule type" value="Genomic_DNA"/>
</dbReference>
<dbReference type="Proteomes" id="UP001469089">
    <property type="component" value="Unassembled WGS sequence"/>
</dbReference>
<accession>A0ABV1LGT9</accession>